<dbReference type="Gene3D" id="3.20.20.140">
    <property type="entry name" value="Metal-dependent hydrolases"/>
    <property type="match status" value="1"/>
</dbReference>
<evidence type="ECO:0000259" key="4">
    <source>
        <dbReference type="Pfam" id="PF07969"/>
    </source>
</evidence>
<dbReference type="InterPro" id="IPR032466">
    <property type="entry name" value="Metal_Hydrolase"/>
</dbReference>
<dbReference type="InterPro" id="IPR013108">
    <property type="entry name" value="Amidohydro_3"/>
</dbReference>
<keyword evidence="3" id="KW-0732">Signal</keyword>
<keyword evidence="5" id="KW-0378">Hydrolase</keyword>
<dbReference type="PANTHER" id="PTHR42717:SF1">
    <property type="entry name" value="IMIDAZOLONEPROPIONASE AND RELATED AMIDOHYDROLASES"/>
    <property type="match status" value="1"/>
</dbReference>
<dbReference type="KEGG" id="add:HUW48_23940"/>
<dbReference type="Pfam" id="PF07969">
    <property type="entry name" value="Amidohydro_3"/>
    <property type="match status" value="1"/>
</dbReference>
<feature type="signal peptide" evidence="3">
    <location>
        <begin position="1"/>
        <end position="19"/>
    </location>
</feature>
<feature type="binding site" evidence="1">
    <location>
        <position position="84"/>
    </location>
    <ligand>
        <name>Zn(2+)</name>
        <dbReference type="ChEBI" id="CHEBI:29105"/>
        <label>1</label>
    </ligand>
</feature>
<dbReference type="RefSeq" id="WP_182413330.1">
    <property type="nucleotide sequence ID" value="NZ_CP055153.1"/>
</dbReference>
<dbReference type="SUPFAM" id="SSF51556">
    <property type="entry name" value="Metallo-dependent hydrolases"/>
    <property type="match status" value="1"/>
</dbReference>
<feature type="binding site" evidence="1">
    <location>
        <position position="306"/>
    </location>
    <ligand>
        <name>Zn(2+)</name>
        <dbReference type="ChEBI" id="CHEBI:29105"/>
        <label>1</label>
    </ligand>
</feature>
<feature type="binding site" evidence="1">
    <location>
        <position position="86"/>
    </location>
    <ligand>
        <name>Zn(2+)</name>
        <dbReference type="ChEBI" id="CHEBI:29105"/>
        <label>1</label>
    </ligand>
</feature>
<evidence type="ECO:0000256" key="2">
    <source>
        <dbReference type="PIRSR" id="PIRSR039004-2"/>
    </source>
</evidence>
<dbReference type="SUPFAM" id="SSF51338">
    <property type="entry name" value="Composite domain of metallo-dependent hydrolases"/>
    <property type="match status" value="1"/>
</dbReference>
<dbReference type="PIRSF" id="PIRSF039004">
    <property type="entry name" value="ADE_EF_0837"/>
    <property type="match status" value="1"/>
</dbReference>
<accession>A0A7L7LDH3</accession>
<dbReference type="Gene3D" id="2.30.40.10">
    <property type="entry name" value="Urease, subunit C, domain 1"/>
    <property type="match status" value="1"/>
</dbReference>
<organism evidence="5 6">
    <name type="scientific">Adhaeribacter radiodurans</name>
    <dbReference type="NCBI Taxonomy" id="2745197"/>
    <lineage>
        <taxon>Bacteria</taxon>
        <taxon>Pseudomonadati</taxon>
        <taxon>Bacteroidota</taxon>
        <taxon>Cytophagia</taxon>
        <taxon>Cytophagales</taxon>
        <taxon>Hymenobacteraceae</taxon>
        <taxon>Adhaeribacter</taxon>
    </lineage>
</organism>
<feature type="binding site" description="via carbamate group" evidence="1">
    <location>
        <position position="187"/>
    </location>
    <ligand>
        <name>Zn(2+)</name>
        <dbReference type="ChEBI" id="CHEBI:29105"/>
        <label>1</label>
    </ligand>
</feature>
<feature type="modified residue" description="N6-carboxylysine" evidence="2">
    <location>
        <position position="187"/>
    </location>
</feature>
<dbReference type="InterPro" id="IPR020043">
    <property type="entry name" value="Deacetylase_Atu3266-like"/>
</dbReference>
<name>A0A7L7LDH3_9BACT</name>
<sequence>MLKTLIAALCLLPYTLVFAQNQPYNIVIKGGHVIDPKNNIDSPMDVAITDGKIALVAKNIDAKQGIQVVDAKGLYVTPGLIDIHTHHFYGTNMDQTYMNGPNAFPPDGFTFRNGVTTVVDAGSPGWRTFPIYKKQTIDASKTRVLAFLNISGEGMRGGNYEQNTSDMDAKLSANTARQYKDYVVGFKVAHFEGPDWTPVDRAVEAGKLAGGLPVMIDFGGSNPPLSIEELFTKHLRPGDIYTHAFGQLASREYIVDLTTKKVKPFVWEAQKRGIIFDVGYGGISFAFSQAVPALANKFYPNTISTDIHIGSMNEAMKDMLTTMSKFLAMGMDLQSVIKASTWTPAQVIKHEELGHLSVGAPADVAVLGVRKGKFGLFDYTGYKIDTDKRLECELTVRDGKVVYNLNGITTPVVLPRNAPASRPTTQSSRTH</sequence>
<feature type="binding site" description="via carbamate group" evidence="1">
    <location>
        <position position="187"/>
    </location>
    <ligand>
        <name>Zn(2+)</name>
        <dbReference type="ChEBI" id="CHEBI:29105"/>
        <label>2</label>
    </ligand>
</feature>
<feature type="binding site" evidence="1">
    <location>
        <position position="243"/>
    </location>
    <ligand>
        <name>Zn(2+)</name>
        <dbReference type="ChEBI" id="CHEBI:29105"/>
        <label>2</label>
    </ligand>
</feature>
<dbReference type="GO" id="GO:0019213">
    <property type="term" value="F:deacetylase activity"/>
    <property type="evidence" value="ECO:0007669"/>
    <property type="project" value="InterPro"/>
</dbReference>
<keyword evidence="1" id="KW-0862">Zinc</keyword>
<evidence type="ECO:0000313" key="6">
    <source>
        <dbReference type="Proteomes" id="UP000514509"/>
    </source>
</evidence>
<evidence type="ECO:0000256" key="1">
    <source>
        <dbReference type="PIRSR" id="PIRSR039004-1"/>
    </source>
</evidence>
<dbReference type="Proteomes" id="UP000514509">
    <property type="component" value="Chromosome"/>
</dbReference>
<feature type="domain" description="Amidohydrolase 3" evidence="4">
    <location>
        <begin position="289"/>
        <end position="403"/>
    </location>
</feature>
<feature type="chain" id="PRO_5029820419" evidence="3">
    <location>
        <begin position="20"/>
        <end position="431"/>
    </location>
</feature>
<evidence type="ECO:0000256" key="3">
    <source>
        <dbReference type="SAM" id="SignalP"/>
    </source>
</evidence>
<gene>
    <name evidence="5" type="ORF">HUW48_23940</name>
</gene>
<dbReference type="InterPro" id="IPR011059">
    <property type="entry name" value="Metal-dep_hydrolase_composite"/>
</dbReference>
<dbReference type="PANTHER" id="PTHR42717">
    <property type="entry name" value="DIHYDROOROTASE-RELATED"/>
    <property type="match status" value="1"/>
</dbReference>
<dbReference type="NCBIfam" id="NF006689">
    <property type="entry name" value="PRK09237.1"/>
    <property type="match status" value="1"/>
</dbReference>
<dbReference type="GO" id="GO:0046872">
    <property type="term" value="F:metal ion binding"/>
    <property type="evidence" value="ECO:0007669"/>
    <property type="project" value="UniProtKB-KW"/>
</dbReference>
<keyword evidence="6" id="KW-1185">Reference proteome</keyword>
<reference evidence="5 6" key="1">
    <citation type="submission" date="2020-06" db="EMBL/GenBank/DDBJ databases">
        <authorList>
            <person name="Hwang Y.J."/>
        </authorList>
    </citation>
    <scope>NUCLEOTIDE SEQUENCE [LARGE SCALE GENOMIC DNA]</scope>
    <source>
        <strain evidence="5 6">KUDC8001</strain>
    </source>
</reference>
<dbReference type="EMBL" id="CP055153">
    <property type="protein sequence ID" value="QMU30888.1"/>
    <property type="molecule type" value="Genomic_DNA"/>
</dbReference>
<protein>
    <submittedName>
        <fullName evidence="5">Amidohydrolase/deacetylase family metallohydrolase</fullName>
    </submittedName>
</protein>
<proteinExistence type="predicted"/>
<dbReference type="AlphaFoldDB" id="A0A7L7LDH3"/>
<reference evidence="5 6" key="2">
    <citation type="submission" date="2020-08" db="EMBL/GenBank/DDBJ databases">
        <title>Adhaeribacter dokdonensis sp. nov., isolated from the rhizosphere of Elymus tsukushiensis, a plant native to the Dokdo Islands, Republic of Korea.</title>
        <authorList>
            <person name="Ghim S.Y."/>
        </authorList>
    </citation>
    <scope>NUCLEOTIDE SEQUENCE [LARGE SCALE GENOMIC DNA]</scope>
    <source>
        <strain evidence="5 6">KUDC8001</strain>
    </source>
</reference>
<evidence type="ECO:0000313" key="5">
    <source>
        <dbReference type="EMBL" id="QMU30888.1"/>
    </source>
</evidence>
<dbReference type="GO" id="GO:0016810">
    <property type="term" value="F:hydrolase activity, acting on carbon-nitrogen (but not peptide) bonds"/>
    <property type="evidence" value="ECO:0007669"/>
    <property type="project" value="InterPro"/>
</dbReference>
<keyword evidence="1" id="KW-0479">Metal-binding</keyword>